<protein>
    <submittedName>
        <fullName evidence="1">Uncharacterized protein</fullName>
    </submittedName>
</protein>
<keyword evidence="2" id="KW-1185">Reference proteome</keyword>
<proteinExistence type="predicted"/>
<name>A0A8J2EKA0_COTCN</name>
<evidence type="ECO:0000313" key="2">
    <source>
        <dbReference type="Proteomes" id="UP000786811"/>
    </source>
</evidence>
<gene>
    <name evidence="1" type="ORF">HICCMSTLAB_LOCUS1625</name>
</gene>
<accession>A0A8J2EKA0</accession>
<dbReference type="Proteomes" id="UP000786811">
    <property type="component" value="Unassembled WGS sequence"/>
</dbReference>
<organism evidence="1 2">
    <name type="scientific">Cotesia congregata</name>
    <name type="common">Parasitoid wasp</name>
    <name type="synonym">Apanteles congregatus</name>
    <dbReference type="NCBI Taxonomy" id="51543"/>
    <lineage>
        <taxon>Eukaryota</taxon>
        <taxon>Metazoa</taxon>
        <taxon>Ecdysozoa</taxon>
        <taxon>Arthropoda</taxon>
        <taxon>Hexapoda</taxon>
        <taxon>Insecta</taxon>
        <taxon>Pterygota</taxon>
        <taxon>Neoptera</taxon>
        <taxon>Endopterygota</taxon>
        <taxon>Hymenoptera</taxon>
        <taxon>Apocrita</taxon>
        <taxon>Ichneumonoidea</taxon>
        <taxon>Braconidae</taxon>
        <taxon>Microgastrinae</taxon>
        <taxon>Cotesia</taxon>
    </lineage>
</organism>
<dbReference type="OrthoDB" id="7693421at2759"/>
<evidence type="ECO:0000313" key="1">
    <source>
        <dbReference type="EMBL" id="CAG5075471.1"/>
    </source>
</evidence>
<reference evidence="1" key="1">
    <citation type="submission" date="2021-04" db="EMBL/GenBank/DDBJ databases">
        <authorList>
            <person name="Chebbi M.A.C M."/>
        </authorList>
    </citation>
    <scope>NUCLEOTIDE SEQUENCE</scope>
</reference>
<dbReference type="EMBL" id="CAJNRD030001116">
    <property type="protein sequence ID" value="CAG5075471.1"/>
    <property type="molecule type" value="Genomic_DNA"/>
</dbReference>
<dbReference type="AlphaFoldDB" id="A0A8J2EKA0"/>
<sequence>MNGDVFSLPVRKRLVTTLIYSIFDYCAAIYTDITGQQQIRLQRKLNTCVRYIVKISKYEHVTQYYTELRWLTLSSRRKFFLSCLIYKALYLNQKPLIRRDLEILEPRLRRGDIRQAYLELPVYHSAKYEKSFLISAIKI</sequence>
<comment type="caution">
    <text evidence="1">The sequence shown here is derived from an EMBL/GenBank/DDBJ whole genome shotgun (WGS) entry which is preliminary data.</text>
</comment>